<name>A0A2Z3JBF2_9DEIO</name>
<dbReference type="Proteomes" id="UP000245368">
    <property type="component" value="Chromosome"/>
</dbReference>
<dbReference type="GO" id="GO:0003676">
    <property type="term" value="F:nucleic acid binding"/>
    <property type="evidence" value="ECO:0007669"/>
    <property type="project" value="InterPro"/>
</dbReference>
<organism evidence="2 3">
    <name type="scientific">Deinococcus irradiatisoli</name>
    <dbReference type="NCBI Taxonomy" id="2202254"/>
    <lineage>
        <taxon>Bacteria</taxon>
        <taxon>Thermotogati</taxon>
        <taxon>Deinococcota</taxon>
        <taxon>Deinococci</taxon>
        <taxon>Deinococcales</taxon>
        <taxon>Deinococcaceae</taxon>
        <taxon>Deinococcus</taxon>
    </lineage>
</organism>
<evidence type="ECO:0000259" key="1">
    <source>
        <dbReference type="Pfam" id="PF01844"/>
    </source>
</evidence>
<accession>A0A2Z3JBF2</accession>
<evidence type="ECO:0000313" key="3">
    <source>
        <dbReference type="Proteomes" id="UP000245368"/>
    </source>
</evidence>
<sequence>MPRADNAIANQTTKAVIPKVVRMTVIQRDLQRCVHCASASSLEFDYLVPPTKGGAAVLGNLQLLCASCMRLKHQGR</sequence>
<dbReference type="InterPro" id="IPR003615">
    <property type="entry name" value="HNH_nuc"/>
</dbReference>
<dbReference type="GO" id="GO:0004519">
    <property type="term" value="F:endonuclease activity"/>
    <property type="evidence" value="ECO:0007669"/>
    <property type="project" value="InterPro"/>
</dbReference>
<dbReference type="Pfam" id="PF01844">
    <property type="entry name" value="HNH"/>
    <property type="match status" value="1"/>
</dbReference>
<protein>
    <recommendedName>
        <fullName evidence="1">HNH domain-containing protein</fullName>
    </recommendedName>
</protein>
<dbReference type="InterPro" id="IPR002711">
    <property type="entry name" value="HNH"/>
</dbReference>
<reference evidence="2 3" key="1">
    <citation type="submission" date="2018-05" db="EMBL/GenBank/DDBJ databases">
        <title>Complete Genome Sequence of Deinococcus sp. strain 17bor-2.</title>
        <authorList>
            <person name="Srinivasan S."/>
        </authorList>
    </citation>
    <scope>NUCLEOTIDE SEQUENCE [LARGE SCALE GENOMIC DNA]</scope>
    <source>
        <strain evidence="2 3">17bor-2</strain>
    </source>
</reference>
<dbReference type="GO" id="GO:0008270">
    <property type="term" value="F:zinc ion binding"/>
    <property type="evidence" value="ECO:0007669"/>
    <property type="project" value="InterPro"/>
</dbReference>
<dbReference type="RefSeq" id="WP_109825572.1">
    <property type="nucleotide sequence ID" value="NZ_CP029494.1"/>
</dbReference>
<feature type="domain" description="HNH" evidence="1">
    <location>
        <begin position="33"/>
        <end position="74"/>
    </location>
</feature>
<dbReference type="AlphaFoldDB" id="A0A2Z3JBF2"/>
<keyword evidence="3" id="KW-1185">Reference proteome</keyword>
<dbReference type="OrthoDB" id="67252at2"/>
<dbReference type="Gene3D" id="1.10.30.50">
    <property type="match status" value="1"/>
</dbReference>
<evidence type="ECO:0000313" key="2">
    <source>
        <dbReference type="EMBL" id="AWN22473.1"/>
    </source>
</evidence>
<proteinExistence type="predicted"/>
<dbReference type="KEGG" id="dez:DKM44_03835"/>
<dbReference type="EMBL" id="CP029494">
    <property type="protein sequence ID" value="AWN22473.1"/>
    <property type="molecule type" value="Genomic_DNA"/>
</dbReference>
<gene>
    <name evidence="2" type="ORF">DKM44_03835</name>
</gene>
<dbReference type="CDD" id="cd00085">
    <property type="entry name" value="HNHc"/>
    <property type="match status" value="1"/>
</dbReference>